<name>A0ABV6Z1Z2_UNCC1</name>
<evidence type="ECO:0000313" key="8">
    <source>
        <dbReference type="Proteomes" id="UP001594351"/>
    </source>
</evidence>
<comment type="caution">
    <text evidence="7">The sequence shown here is derived from an EMBL/GenBank/DDBJ whole genome shotgun (WGS) entry which is preliminary data.</text>
</comment>
<feature type="transmembrane region" description="Helical" evidence="5">
    <location>
        <begin position="211"/>
        <end position="238"/>
    </location>
</feature>
<accession>A0ABV6Z1Z2</accession>
<feature type="transmembrane region" description="Helical" evidence="5">
    <location>
        <begin position="177"/>
        <end position="199"/>
    </location>
</feature>
<feature type="transmembrane region" description="Helical" evidence="5">
    <location>
        <begin position="87"/>
        <end position="107"/>
    </location>
</feature>
<evidence type="ECO:0000256" key="4">
    <source>
        <dbReference type="ARBA" id="ARBA00023136"/>
    </source>
</evidence>
<keyword evidence="4 5" id="KW-0472">Membrane</keyword>
<gene>
    <name evidence="7" type="ORF">ACFL27_19925</name>
</gene>
<evidence type="ECO:0000256" key="3">
    <source>
        <dbReference type="ARBA" id="ARBA00022989"/>
    </source>
</evidence>
<dbReference type="Proteomes" id="UP001594351">
    <property type="component" value="Unassembled WGS sequence"/>
</dbReference>
<comment type="subcellular location">
    <subcellularLocation>
        <location evidence="1">Membrane</location>
        <topology evidence="1">Multi-pass membrane protein</topology>
    </subcellularLocation>
</comment>
<evidence type="ECO:0000256" key="1">
    <source>
        <dbReference type="ARBA" id="ARBA00004141"/>
    </source>
</evidence>
<reference evidence="7 8" key="1">
    <citation type="submission" date="2024-09" db="EMBL/GenBank/DDBJ databases">
        <title>Laminarin stimulates single cell rates of sulfate reduction while oxygen inhibits transcriptomic activity in coastal marine sediment.</title>
        <authorList>
            <person name="Lindsay M."/>
            <person name="Orcutt B."/>
            <person name="Emerson D."/>
            <person name="Stepanauskas R."/>
            <person name="D'Angelo T."/>
        </authorList>
    </citation>
    <scope>NUCLEOTIDE SEQUENCE [LARGE SCALE GENOMIC DNA]</scope>
    <source>
        <strain evidence="7">SAG AM-311-K15</strain>
    </source>
</reference>
<evidence type="ECO:0000256" key="5">
    <source>
        <dbReference type="SAM" id="Phobius"/>
    </source>
</evidence>
<evidence type="ECO:0000259" key="6">
    <source>
        <dbReference type="Pfam" id="PF12698"/>
    </source>
</evidence>
<feature type="transmembrane region" description="Helical" evidence="5">
    <location>
        <begin position="258"/>
        <end position="281"/>
    </location>
</feature>
<keyword evidence="2 5" id="KW-0812">Transmembrane</keyword>
<organism evidence="7 8">
    <name type="scientific">candidate division CSSED10-310 bacterium</name>
    <dbReference type="NCBI Taxonomy" id="2855610"/>
    <lineage>
        <taxon>Bacteria</taxon>
        <taxon>Bacteria division CSSED10-310</taxon>
    </lineage>
</organism>
<dbReference type="EMBL" id="JBHPBY010000317">
    <property type="protein sequence ID" value="MFC1852472.1"/>
    <property type="molecule type" value="Genomic_DNA"/>
</dbReference>
<evidence type="ECO:0000313" key="7">
    <source>
        <dbReference type="EMBL" id="MFC1852472.1"/>
    </source>
</evidence>
<keyword evidence="3 5" id="KW-1133">Transmembrane helix</keyword>
<evidence type="ECO:0000256" key="2">
    <source>
        <dbReference type="ARBA" id="ARBA00022692"/>
    </source>
</evidence>
<proteinExistence type="predicted"/>
<protein>
    <submittedName>
        <fullName evidence="7">ABC transporter permease</fullName>
    </submittedName>
</protein>
<feature type="domain" description="ABC-2 type transporter transmembrane" evidence="6">
    <location>
        <begin position="66"/>
        <end position="279"/>
    </location>
</feature>
<dbReference type="Pfam" id="PF12698">
    <property type="entry name" value="ABC2_membrane_3"/>
    <property type="match status" value="1"/>
</dbReference>
<keyword evidence="8" id="KW-1185">Reference proteome</keyword>
<dbReference type="InterPro" id="IPR013525">
    <property type="entry name" value="ABC2_TM"/>
</dbReference>
<feature type="transmembrane region" description="Helical" evidence="5">
    <location>
        <begin position="44"/>
        <end position="67"/>
    </location>
</feature>
<feature type="transmembrane region" description="Helical" evidence="5">
    <location>
        <begin position="128"/>
        <end position="157"/>
    </location>
</feature>
<sequence>MMESNVARRVQNTSAPSHWKLWLSQLKGIFRLEIKRNLVQKRNLMEYLTLVSIPVILILIKAIRYFLGKGQTHSLAEMTSIYAYVFYYFYVRMVIFFFSLSLFTKLIKSEVADRTIHYYFLTPVKRSLIILGKYISGLSITFSFISISVFLSYILFYVPCGTAEMSKHFLQGPGFDLIGSFLLIIFLGCMAYGALFLLLGLTFKNPLVVGLFFLLWEVLSALLPARFKAFTIIFYLNSLMPITVIPQDSLALLADPASLGRCLFSLGFFVIILLAIAALMIKHKQVDYATE</sequence>